<sequence>MLPQTAEQILSHFRPAPVTKDLQQFVRKNAFTQQYLFIRKKGDTTGYCSFCQKDVPLKDPLALPHNAKTTCKRCRQVVTVKHVWRGIKNIADVAYVYHFARSVRNTQMITCQTFYVYRFSGSNPCAIEYSPSCYYVLSGQGARMMYVDPYSRQYVLTQSIYTKHPSGHFYYGWQGKLAVNMASLARAVPIPRSSTAPGKTTPIWRNKSCVTWPCLPNIRSRSI</sequence>
<dbReference type="Proteomes" id="UP000003240">
    <property type="component" value="Unassembled WGS sequence"/>
</dbReference>
<protein>
    <submittedName>
        <fullName evidence="1">Uncharacterized protein</fullName>
    </submittedName>
</protein>
<dbReference type="RefSeq" id="WP_004099441.1">
    <property type="nucleotide sequence ID" value="NZ_AFGF01000258.1"/>
</dbReference>
<keyword evidence="2" id="KW-1185">Reference proteome</keyword>
<comment type="caution">
    <text evidence="1">The sequence shown here is derived from an EMBL/GenBank/DDBJ whole genome shotgun (WGS) entry which is preliminary data.</text>
</comment>
<reference evidence="1 2" key="1">
    <citation type="journal article" date="2011" name="EMBO J.">
        <title>Structural diversity of bacterial flagellar motors.</title>
        <authorList>
            <person name="Chen S."/>
            <person name="Beeby M."/>
            <person name="Murphy G.E."/>
            <person name="Leadbetter J.R."/>
            <person name="Hendrixson D.R."/>
            <person name="Briegel A."/>
            <person name="Li Z."/>
            <person name="Shi J."/>
            <person name="Tocheva E.I."/>
            <person name="Muller A."/>
            <person name="Dobro M.J."/>
            <person name="Jensen G.J."/>
        </authorList>
    </citation>
    <scope>NUCLEOTIDE SEQUENCE [LARGE SCALE GENOMIC DNA]</scope>
    <source>
        <strain evidence="1 2">DSM 6540</strain>
    </source>
</reference>
<evidence type="ECO:0000313" key="2">
    <source>
        <dbReference type="Proteomes" id="UP000003240"/>
    </source>
</evidence>
<gene>
    <name evidence="1" type="ORF">ALO_20292</name>
</gene>
<dbReference type="EMBL" id="AFGF01000258">
    <property type="protein sequence ID" value="EGO62016.1"/>
    <property type="molecule type" value="Genomic_DNA"/>
</dbReference>
<dbReference type="AlphaFoldDB" id="F7NPL3"/>
<dbReference type="OrthoDB" id="1802755at2"/>
<evidence type="ECO:0000313" key="1">
    <source>
        <dbReference type="EMBL" id="EGO62016.1"/>
    </source>
</evidence>
<organism evidence="1 2">
    <name type="scientific">Acetonema longum DSM 6540</name>
    <dbReference type="NCBI Taxonomy" id="1009370"/>
    <lineage>
        <taxon>Bacteria</taxon>
        <taxon>Bacillati</taxon>
        <taxon>Bacillota</taxon>
        <taxon>Negativicutes</taxon>
        <taxon>Acetonemataceae</taxon>
        <taxon>Acetonema</taxon>
    </lineage>
</organism>
<dbReference type="STRING" id="1009370.ALO_20292"/>
<accession>F7NPL3</accession>
<name>F7NPL3_9FIRM</name>
<proteinExistence type="predicted"/>
<dbReference type="eggNOG" id="ENOG5031RNX">
    <property type="taxonomic scope" value="Bacteria"/>
</dbReference>